<evidence type="ECO:0000256" key="7">
    <source>
        <dbReference type="ARBA" id="ARBA00023212"/>
    </source>
</evidence>
<keyword evidence="3" id="KW-0963">Cytoplasm</keyword>
<keyword evidence="12" id="KW-1185">Reference proteome</keyword>
<dbReference type="GO" id="GO:0051015">
    <property type="term" value="F:actin filament binding"/>
    <property type="evidence" value="ECO:0007669"/>
    <property type="project" value="TreeGrafter"/>
</dbReference>
<dbReference type="EMBL" id="CAJZBQ010000018">
    <property type="protein sequence ID" value="CAG9317798.1"/>
    <property type="molecule type" value="Genomic_DNA"/>
</dbReference>
<keyword evidence="6" id="KW-0009">Actin-binding</keyword>
<comment type="subcellular location">
    <subcellularLocation>
        <location evidence="1">Cytoplasm</location>
        <location evidence="1">Cytoskeleton</location>
    </subcellularLocation>
</comment>
<dbReference type="Proteomes" id="UP001162131">
    <property type="component" value="Unassembled WGS sequence"/>
</dbReference>
<evidence type="ECO:0000256" key="6">
    <source>
        <dbReference type="ARBA" id="ARBA00023203"/>
    </source>
</evidence>
<dbReference type="InterPro" id="IPR001680">
    <property type="entry name" value="WD40_rpt"/>
</dbReference>
<dbReference type="AlphaFoldDB" id="A0AAU9IVR2"/>
<dbReference type="InterPro" id="IPR036322">
    <property type="entry name" value="WD40_repeat_dom_sf"/>
</dbReference>
<keyword evidence="4 10" id="KW-0853">WD repeat</keyword>
<dbReference type="PANTHER" id="PTHR10709:SF2">
    <property type="entry name" value="ACTIN-RELATED PROTEIN 2_3 COMPLEX SUBUNIT"/>
    <property type="match status" value="1"/>
</dbReference>
<reference evidence="11" key="1">
    <citation type="submission" date="2021-09" db="EMBL/GenBank/DDBJ databases">
        <authorList>
            <consortium name="AG Swart"/>
            <person name="Singh M."/>
            <person name="Singh A."/>
            <person name="Seah K."/>
            <person name="Emmerich C."/>
        </authorList>
    </citation>
    <scope>NUCLEOTIDE SEQUENCE</scope>
    <source>
        <strain evidence="11">ATCC30299</strain>
    </source>
</reference>
<keyword evidence="5" id="KW-0677">Repeat</keyword>
<comment type="caution">
    <text evidence="11">The sequence shown here is derived from an EMBL/GenBank/DDBJ whole genome shotgun (WGS) entry which is preliminary data.</text>
</comment>
<protein>
    <recommendedName>
        <fullName evidence="8">Arp2/3 complex 41 kDa subunit</fullName>
    </recommendedName>
    <alternativeName>
        <fullName evidence="9">p41-ARC</fullName>
    </alternativeName>
</protein>
<proteinExistence type="inferred from homology"/>
<dbReference type="GO" id="GO:0034314">
    <property type="term" value="P:Arp2/3 complex-mediated actin nucleation"/>
    <property type="evidence" value="ECO:0007669"/>
    <property type="project" value="InterPro"/>
</dbReference>
<evidence type="ECO:0000313" key="11">
    <source>
        <dbReference type="EMBL" id="CAG9317798.1"/>
    </source>
</evidence>
<evidence type="ECO:0000256" key="10">
    <source>
        <dbReference type="PROSITE-ProRule" id="PRU00221"/>
    </source>
</evidence>
<gene>
    <name evidence="11" type="ORF">BSTOLATCC_MIC19040</name>
</gene>
<accession>A0AAU9IVR2</accession>
<evidence type="ECO:0000256" key="8">
    <source>
        <dbReference type="ARBA" id="ARBA00041244"/>
    </source>
</evidence>
<comment type="similarity">
    <text evidence="2">Belongs to the WD repeat ARPC1 family.</text>
</comment>
<dbReference type="Pfam" id="PF00400">
    <property type="entry name" value="WD40"/>
    <property type="match status" value="3"/>
</dbReference>
<evidence type="ECO:0000313" key="12">
    <source>
        <dbReference type="Proteomes" id="UP001162131"/>
    </source>
</evidence>
<dbReference type="PROSITE" id="PS50294">
    <property type="entry name" value="WD_REPEATS_REGION"/>
    <property type="match status" value="1"/>
</dbReference>
<evidence type="ECO:0000256" key="4">
    <source>
        <dbReference type="ARBA" id="ARBA00022574"/>
    </source>
</evidence>
<organism evidence="11 12">
    <name type="scientific">Blepharisma stoltei</name>
    <dbReference type="NCBI Taxonomy" id="1481888"/>
    <lineage>
        <taxon>Eukaryota</taxon>
        <taxon>Sar</taxon>
        <taxon>Alveolata</taxon>
        <taxon>Ciliophora</taxon>
        <taxon>Postciliodesmatophora</taxon>
        <taxon>Heterotrichea</taxon>
        <taxon>Heterotrichida</taxon>
        <taxon>Blepharismidae</taxon>
        <taxon>Blepharisma</taxon>
    </lineage>
</organism>
<dbReference type="GO" id="GO:0005885">
    <property type="term" value="C:Arp2/3 protein complex"/>
    <property type="evidence" value="ECO:0007669"/>
    <property type="project" value="InterPro"/>
</dbReference>
<dbReference type="InterPro" id="IPR017383">
    <property type="entry name" value="ARPC1"/>
</dbReference>
<name>A0AAU9IVR2_9CILI</name>
<keyword evidence="7" id="KW-0206">Cytoskeleton</keyword>
<dbReference type="SUPFAM" id="SSF50978">
    <property type="entry name" value="WD40 repeat-like"/>
    <property type="match status" value="1"/>
</dbReference>
<evidence type="ECO:0000256" key="9">
    <source>
        <dbReference type="ARBA" id="ARBA00041789"/>
    </source>
</evidence>
<dbReference type="PROSITE" id="PS50082">
    <property type="entry name" value="WD_REPEATS_2"/>
    <property type="match status" value="1"/>
</dbReference>
<dbReference type="Gene3D" id="2.130.10.10">
    <property type="entry name" value="YVTN repeat-like/Quinoprotein amine dehydrogenase"/>
    <property type="match status" value="1"/>
</dbReference>
<evidence type="ECO:0000256" key="5">
    <source>
        <dbReference type="ARBA" id="ARBA00022737"/>
    </source>
</evidence>
<evidence type="ECO:0000256" key="2">
    <source>
        <dbReference type="ARBA" id="ARBA00006260"/>
    </source>
</evidence>
<feature type="repeat" description="WD" evidence="10">
    <location>
        <begin position="44"/>
        <end position="76"/>
    </location>
</feature>
<evidence type="ECO:0000256" key="3">
    <source>
        <dbReference type="ARBA" id="ARBA00022490"/>
    </source>
</evidence>
<sequence>MNSPLGITCHAWNNIRTQIVVATNSSVLEIYQVRGEEWDKLYELKEHNQLVSAVDWHPITNRIISCSHDRNVVVWEFAQEWKPNLVNFYQNRAVLDVSWSARGDKFAVGTGSKLVGVGFPSQVLQGWTTKKSRCTTSSVTCIRFDPSGLVVAAGSTDMSIVVMTAYIPEVDSSQTASGRFASINTFGDVIYSLAADAWVNSLCWSPDATWIAIATHKPSMIFTDLQTPQKIDLKGRPFLSTTFIGENKIVAGGFDFLPVSFELAGNSWREGKKYESFEEAKAPAGGVKSSFQIIRDQLDQKKGRAQLSTRHKNFITSIRAINQSGFSTSDILGNIYLWTS</sequence>
<evidence type="ECO:0000256" key="1">
    <source>
        <dbReference type="ARBA" id="ARBA00004245"/>
    </source>
</evidence>
<dbReference type="PANTHER" id="PTHR10709">
    <property type="entry name" value="ACTIN-RELATED PROTEIN 2/3 COMPLEX SUBUNIT 1"/>
    <property type="match status" value="1"/>
</dbReference>
<dbReference type="SMART" id="SM00320">
    <property type="entry name" value="WD40"/>
    <property type="match status" value="5"/>
</dbReference>
<dbReference type="InterPro" id="IPR015943">
    <property type="entry name" value="WD40/YVTN_repeat-like_dom_sf"/>
</dbReference>